<accession>A0ABM3FQG9</accession>
<dbReference type="InterPro" id="IPR012337">
    <property type="entry name" value="RNaseH-like_sf"/>
</dbReference>
<protein>
    <submittedName>
        <fullName evidence="3">Uncharacterized protein LOC124293445</fullName>
    </submittedName>
    <submittedName>
        <fullName evidence="4">Uncharacterized protein LOC124293446</fullName>
    </submittedName>
</protein>
<evidence type="ECO:0000313" key="4">
    <source>
        <dbReference type="RefSeq" id="XP_046590262.1"/>
    </source>
</evidence>
<proteinExistence type="predicted"/>
<dbReference type="Proteomes" id="UP000829291">
    <property type="component" value="Chromosome 3"/>
</dbReference>
<reference evidence="3 4" key="1">
    <citation type="submission" date="2025-05" db="UniProtKB">
        <authorList>
            <consortium name="RefSeq"/>
        </authorList>
    </citation>
    <scope>IDENTIFICATION</scope>
    <source>
        <tissue evidence="3 4">Thorax and Abdomen</tissue>
    </source>
</reference>
<feature type="domain" description="RNase H type-1" evidence="1">
    <location>
        <begin position="173"/>
        <end position="281"/>
    </location>
</feature>
<evidence type="ECO:0000259" key="1">
    <source>
        <dbReference type="PROSITE" id="PS50879"/>
    </source>
</evidence>
<evidence type="ECO:0000313" key="2">
    <source>
        <dbReference type="Proteomes" id="UP000829291"/>
    </source>
</evidence>
<dbReference type="GeneID" id="124293445"/>
<dbReference type="Gene3D" id="3.30.420.10">
    <property type="entry name" value="Ribonuclease H-like superfamily/Ribonuclease H"/>
    <property type="match status" value="1"/>
</dbReference>
<dbReference type="InterPro" id="IPR036397">
    <property type="entry name" value="RNaseH_sf"/>
</dbReference>
<dbReference type="SUPFAM" id="SSF53098">
    <property type="entry name" value="Ribonuclease H-like"/>
    <property type="match status" value="1"/>
</dbReference>
<evidence type="ECO:0000313" key="3">
    <source>
        <dbReference type="RefSeq" id="XP_046590261.1"/>
    </source>
</evidence>
<dbReference type="InterPro" id="IPR002156">
    <property type="entry name" value="RNaseH_domain"/>
</dbReference>
<gene>
    <name evidence="3" type="primary">LOC124293445</name>
    <name evidence="4" type="synonym">LOC124293446</name>
</gene>
<organism evidence="2 3">
    <name type="scientific">Neodiprion lecontei</name>
    <name type="common">Redheaded pine sawfly</name>
    <dbReference type="NCBI Taxonomy" id="441921"/>
    <lineage>
        <taxon>Eukaryota</taxon>
        <taxon>Metazoa</taxon>
        <taxon>Ecdysozoa</taxon>
        <taxon>Arthropoda</taxon>
        <taxon>Hexapoda</taxon>
        <taxon>Insecta</taxon>
        <taxon>Pterygota</taxon>
        <taxon>Neoptera</taxon>
        <taxon>Endopterygota</taxon>
        <taxon>Hymenoptera</taxon>
        <taxon>Tenthredinoidea</taxon>
        <taxon>Diprionidae</taxon>
        <taxon>Diprioninae</taxon>
        <taxon>Neodiprion</taxon>
    </lineage>
</organism>
<dbReference type="Pfam" id="PF00075">
    <property type="entry name" value="RNase_H"/>
    <property type="match status" value="1"/>
</dbReference>
<name>A0ABM3FQG9_NEOLC</name>
<dbReference type="RefSeq" id="XP_046590262.1">
    <property type="nucleotide sequence ID" value="XM_046734306.1"/>
</dbReference>
<keyword evidence="2" id="KW-1185">Reference proteome</keyword>
<dbReference type="PROSITE" id="PS50879">
    <property type="entry name" value="RNASE_H_1"/>
    <property type="match status" value="1"/>
</dbReference>
<dbReference type="RefSeq" id="XP_046590261.1">
    <property type="nucleotide sequence ID" value="XM_046734305.1"/>
</dbReference>
<sequence>MDYSAIFYDTAAKTTRLKQLDSIRNQALRQLDSVRNQALRLGLGAYRTSPINSLLAEAGDSPLKLRRTELTSKYAIKAKTQSENPAFGFMNDKPGTDIIYTSKNTKLKPLRVRIKNILEELNIKVPQPIPRKHSGPPWLKHSIAVNLDMSELPRKTATQQTYRNLFLATQEKYKDHKAYYTDGSVGKGQASCAVVNNRKKKVSDFTTLDRYSHVKPLQSDSMSCLIVLQNTENTCSLITNIKESIKSLTCNNRRVSLVWIPGHQGIAGNEEADQLTTEAIDNNMIDELPITTIQDTNKLIKQTIWTQWNDRWLNERQTGLSEIRESATEDNPNQTETTKCNEGLSQHYQRMFQDESFSQ</sequence>